<sequence length="155" mass="16137">MFKTSRISYGGTAAIVTSMALVTGLGAAEATKSVVVSALLIAALADNLTDSLSIHIFQESEQLENKEVFAGTVTNFVTRLLVCLSFILLVGLLPVSAVLAGVIAWGMSLLAALTFLVARERNIGASLEVIKHLLGAATVIIVSQAIGHWISATLS</sequence>
<evidence type="ECO:0000313" key="3">
    <source>
        <dbReference type="Proteomes" id="UP000502260"/>
    </source>
</evidence>
<proteinExistence type="predicted"/>
<evidence type="ECO:0000313" key="2">
    <source>
        <dbReference type="EMBL" id="BCB28578.1"/>
    </source>
</evidence>
<evidence type="ECO:0000256" key="1">
    <source>
        <dbReference type="SAM" id="Phobius"/>
    </source>
</evidence>
<keyword evidence="3" id="KW-1185">Reference proteome</keyword>
<feature type="transmembrane region" description="Helical" evidence="1">
    <location>
        <begin position="129"/>
        <end position="150"/>
    </location>
</feature>
<evidence type="ECO:0008006" key="4">
    <source>
        <dbReference type="Google" id="ProtNLM"/>
    </source>
</evidence>
<feature type="transmembrane region" description="Helical" evidence="1">
    <location>
        <begin position="69"/>
        <end position="91"/>
    </location>
</feature>
<accession>A0A6F8VFT2</accession>
<feature type="transmembrane region" description="Helical" evidence="1">
    <location>
        <begin position="7"/>
        <end position="28"/>
    </location>
</feature>
<dbReference type="Proteomes" id="UP000502260">
    <property type="component" value="Chromosome"/>
</dbReference>
<keyword evidence="1" id="KW-0812">Transmembrane</keyword>
<keyword evidence="1" id="KW-1133">Transmembrane helix</keyword>
<dbReference type="KEGG" id="slac:SKTS_34640"/>
<dbReference type="AlphaFoldDB" id="A0A6F8VFT2"/>
<feature type="transmembrane region" description="Helical" evidence="1">
    <location>
        <begin position="34"/>
        <end position="57"/>
    </location>
</feature>
<gene>
    <name evidence="2" type="ORF">SKTS_34640</name>
</gene>
<name>A0A6F8VFT2_9PROT</name>
<dbReference type="EMBL" id="AP022853">
    <property type="protein sequence ID" value="BCB28578.1"/>
    <property type="molecule type" value="Genomic_DNA"/>
</dbReference>
<protein>
    <recommendedName>
        <fullName evidence="4">VIT family protein</fullName>
    </recommendedName>
</protein>
<organism evidence="2 3">
    <name type="scientific">Sulfurimicrobium lacus</name>
    <dbReference type="NCBI Taxonomy" id="2715678"/>
    <lineage>
        <taxon>Bacteria</taxon>
        <taxon>Pseudomonadati</taxon>
        <taxon>Pseudomonadota</taxon>
        <taxon>Betaproteobacteria</taxon>
        <taxon>Nitrosomonadales</taxon>
        <taxon>Sulfuricellaceae</taxon>
        <taxon>Sulfurimicrobium</taxon>
    </lineage>
</organism>
<keyword evidence="1" id="KW-0472">Membrane</keyword>
<reference evidence="3" key="1">
    <citation type="submission" date="2020-03" db="EMBL/GenBank/DDBJ databases">
        <title>Complete genome sequence of sulfur-oxidizing bacterium skT11.</title>
        <authorList>
            <person name="Kanda M."/>
            <person name="Kojima H."/>
            <person name="Fukui M."/>
        </authorList>
    </citation>
    <scope>NUCLEOTIDE SEQUENCE [LARGE SCALE GENOMIC DNA]</scope>
    <source>
        <strain evidence="3">skT11</strain>
    </source>
</reference>
<feature type="transmembrane region" description="Helical" evidence="1">
    <location>
        <begin position="97"/>
        <end position="117"/>
    </location>
</feature>